<keyword evidence="12" id="KW-0325">Glycoprotein</keyword>
<keyword evidence="8 17" id="KW-0732">Signal</keyword>
<keyword evidence="6" id="KW-0336">GPI-anchor</keyword>
<evidence type="ECO:0000256" key="14">
    <source>
        <dbReference type="ARBA" id="ARBA00023288"/>
    </source>
</evidence>
<evidence type="ECO:0000256" key="13">
    <source>
        <dbReference type="ARBA" id="ARBA00023239"/>
    </source>
</evidence>
<evidence type="ECO:0000256" key="3">
    <source>
        <dbReference type="ARBA" id="ARBA00010718"/>
    </source>
</evidence>
<evidence type="ECO:0000256" key="5">
    <source>
        <dbReference type="ARBA" id="ARBA00022475"/>
    </source>
</evidence>
<sequence>MDIIILFFLAYTIKPNWAADWCYQSQVSCNGTCRGPDDWPLVARHCSGRNQSPVNIVTRTTLPDERLVPLQLINYQKIFRGRIINNGHTVQLDLPSNVKIQGGKLAGPYKALQLHFHWGKDGGPGSEHTIDGERFPMEMHIVHIKEEYDTLDQAVADDTGVAVLGFFFQESPTPNKQYEPIISALKDLNHKASNSTLGGVSLGRLVPPEETLEHYFRYQGSLTTPHCDESVVWTLFETPVPLSRKQLSAFCGLRSPRGTRMVNTYRPEQQLNGRKVYYSGGGLPLLNTALLICSVLISSGPSLHSES</sequence>
<evidence type="ECO:0000256" key="6">
    <source>
        <dbReference type="ARBA" id="ARBA00022622"/>
    </source>
</evidence>
<dbReference type="InterPro" id="IPR036398">
    <property type="entry name" value="CA_dom_sf"/>
</dbReference>
<evidence type="ECO:0000256" key="10">
    <source>
        <dbReference type="ARBA" id="ARBA00023136"/>
    </source>
</evidence>
<evidence type="ECO:0000256" key="15">
    <source>
        <dbReference type="ARBA" id="ARBA00045603"/>
    </source>
</evidence>
<evidence type="ECO:0000256" key="8">
    <source>
        <dbReference type="ARBA" id="ARBA00022729"/>
    </source>
</evidence>
<keyword evidence="9 17" id="KW-0862">Zinc</keyword>
<evidence type="ECO:0000256" key="7">
    <source>
        <dbReference type="ARBA" id="ARBA00022723"/>
    </source>
</evidence>
<keyword evidence="10" id="KW-0472">Membrane</keyword>
<dbReference type="InterPro" id="IPR041874">
    <property type="entry name" value="CA4/CA15"/>
</dbReference>
<evidence type="ECO:0000256" key="9">
    <source>
        <dbReference type="ARBA" id="ARBA00022833"/>
    </source>
</evidence>
<dbReference type="OMA" id="GYQETFH"/>
<evidence type="ECO:0000256" key="17">
    <source>
        <dbReference type="RuleBase" id="RU367011"/>
    </source>
</evidence>
<dbReference type="CDD" id="cd03117">
    <property type="entry name" value="alpha_CA_IV_XV_like"/>
    <property type="match status" value="1"/>
</dbReference>
<keyword evidence="7 17" id="KW-0479">Metal-binding</keyword>
<accession>A0A8C5ARF2</accession>
<dbReference type="PROSITE" id="PS51144">
    <property type="entry name" value="ALPHA_CA_2"/>
    <property type="match status" value="1"/>
</dbReference>
<comment type="function">
    <text evidence="17">Reversible hydration of carbon dioxide.</text>
</comment>
<organism evidence="19 20">
    <name type="scientific">Gadus morhua</name>
    <name type="common">Atlantic cod</name>
    <dbReference type="NCBI Taxonomy" id="8049"/>
    <lineage>
        <taxon>Eukaryota</taxon>
        <taxon>Metazoa</taxon>
        <taxon>Chordata</taxon>
        <taxon>Craniata</taxon>
        <taxon>Vertebrata</taxon>
        <taxon>Euteleostomi</taxon>
        <taxon>Actinopterygii</taxon>
        <taxon>Neopterygii</taxon>
        <taxon>Teleostei</taxon>
        <taxon>Neoteleostei</taxon>
        <taxon>Acanthomorphata</taxon>
        <taxon>Zeiogadaria</taxon>
        <taxon>Gadariae</taxon>
        <taxon>Gadiformes</taxon>
        <taxon>Gadoidei</taxon>
        <taxon>Gadidae</taxon>
        <taxon>Gadus</taxon>
    </lineage>
</organism>
<comment type="similarity">
    <text evidence="3 17">Belongs to the alpha-carbonic anhydrase family.</text>
</comment>
<evidence type="ECO:0000256" key="4">
    <source>
        <dbReference type="ARBA" id="ARBA00011736"/>
    </source>
</evidence>
<comment type="cofactor">
    <cofactor evidence="1 17">
        <name>Zn(2+)</name>
        <dbReference type="ChEBI" id="CHEBI:29105"/>
    </cofactor>
</comment>
<comment type="subcellular location">
    <subcellularLocation>
        <location evidence="2">Cell membrane</location>
        <topology evidence="2">Lipid-anchor</topology>
        <topology evidence="2">GPI-anchor</topology>
    </subcellularLocation>
</comment>
<keyword evidence="13 17" id="KW-0456">Lyase</keyword>
<dbReference type="GO" id="GO:0004089">
    <property type="term" value="F:carbonate dehydratase activity"/>
    <property type="evidence" value="ECO:0007669"/>
    <property type="project" value="UniProtKB-UniRule"/>
</dbReference>
<keyword evidence="20" id="KW-1185">Reference proteome</keyword>
<dbReference type="GeneTree" id="ENSGT00940000155690"/>
<dbReference type="Ensembl" id="ENSGMOT00000043581.1">
    <property type="protein sequence ID" value="ENSGMOP00000036054.1"/>
    <property type="gene ID" value="ENSGMOG00000016273.2"/>
</dbReference>
<dbReference type="SMART" id="SM01057">
    <property type="entry name" value="Carb_anhydrase"/>
    <property type="match status" value="1"/>
</dbReference>
<comment type="subunit">
    <text evidence="4">Interacts with SLC4A4.</text>
</comment>
<dbReference type="GO" id="GO:0005886">
    <property type="term" value="C:plasma membrane"/>
    <property type="evidence" value="ECO:0007669"/>
    <property type="project" value="UniProtKB-SubCell"/>
</dbReference>
<comment type="catalytic activity">
    <reaction evidence="16">
        <text>hydrogencarbonate + H(+) = CO2 + H2O</text>
        <dbReference type="Rhea" id="RHEA:10748"/>
        <dbReference type="ChEBI" id="CHEBI:15377"/>
        <dbReference type="ChEBI" id="CHEBI:15378"/>
        <dbReference type="ChEBI" id="CHEBI:16526"/>
        <dbReference type="ChEBI" id="CHEBI:17544"/>
        <dbReference type="EC" id="4.2.1.1"/>
    </reaction>
    <physiologicalReaction direction="left-to-right" evidence="16">
        <dbReference type="Rhea" id="RHEA:10749"/>
    </physiologicalReaction>
    <physiologicalReaction direction="right-to-left" evidence="16">
        <dbReference type="Rhea" id="RHEA:10750"/>
    </physiologicalReaction>
</comment>
<feature type="signal peptide" evidence="17">
    <location>
        <begin position="1"/>
        <end position="18"/>
    </location>
</feature>
<reference evidence="19" key="2">
    <citation type="submission" date="2025-09" db="UniProtKB">
        <authorList>
            <consortium name="Ensembl"/>
        </authorList>
    </citation>
    <scope>IDENTIFICATION</scope>
</reference>
<name>A0A8C5ARF2_GADMO</name>
<dbReference type="InterPro" id="IPR018338">
    <property type="entry name" value="Carbonic_anhydrase_a-class_CS"/>
</dbReference>
<feature type="chain" id="PRO_5045004581" description="Carbonic anhydrase" evidence="17">
    <location>
        <begin position="19"/>
        <end position="307"/>
    </location>
</feature>
<evidence type="ECO:0000256" key="16">
    <source>
        <dbReference type="ARBA" id="ARBA00049061"/>
    </source>
</evidence>
<proteinExistence type="inferred from homology"/>
<dbReference type="GO" id="GO:0008270">
    <property type="term" value="F:zinc ion binding"/>
    <property type="evidence" value="ECO:0007669"/>
    <property type="project" value="UniProtKB-UniRule"/>
</dbReference>
<dbReference type="Proteomes" id="UP000694546">
    <property type="component" value="Chromosome 16"/>
</dbReference>
<dbReference type="PANTHER" id="PTHR18952">
    <property type="entry name" value="CARBONIC ANHYDRASE"/>
    <property type="match status" value="1"/>
</dbReference>
<dbReference type="SUPFAM" id="SSF51069">
    <property type="entry name" value="Carbonic anhydrase"/>
    <property type="match status" value="1"/>
</dbReference>
<comment type="function">
    <text evidence="15">Catalyzes the reversible hydration of carbon dioxide into bicarbonate and protons and thus is essential to maintaining intracellular and extracellular pH. May stimulate the sodium/bicarbonate transporter activity of SLC4A4 that acts in pH homeostasis. It is essential for acid overload removal from the retina and retina epithelium, and acid release in the choriocapillaris in the choroid.</text>
</comment>
<evidence type="ECO:0000256" key="2">
    <source>
        <dbReference type="ARBA" id="ARBA00004609"/>
    </source>
</evidence>
<evidence type="ECO:0000256" key="1">
    <source>
        <dbReference type="ARBA" id="ARBA00001947"/>
    </source>
</evidence>
<evidence type="ECO:0000313" key="19">
    <source>
        <dbReference type="Ensembl" id="ENSGMOP00000036054.1"/>
    </source>
</evidence>
<dbReference type="InterPro" id="IPR023561">
    <property type="entry name" value="Carbonic_anhydrase_a-class"/>
</dbReference>
<keyword evidence="5" id="KW-1003">Cell membrane</keyword>
<dbReference type="InterPro" id="IPR001148">
    <property type="entry name" value="CA_dom"/>
</dbReference>
<evidence type="ECO:0000259" key="18">
    <source>
        <dbReference type="PROSITE" id="PS51144"/>
    </source>
</evidence>
<dbReference type="GO" id="GO:0098552">
    <property type="term" value="C:side of membrane"/>
    <property type="evidence" value="ECO:0007669"/>
    <property type="project" value="UniProtKB-KW"/>
</dbReference>
<dbReference type="PANTHER" id="PTHR18952:SF95">
    <property type="entry name" value="CARBONIC ANHYDRASE 4"/>
    <property type="match status" value="1"/>
</dbReference>
<evidence type="ECO:0000313" key="20">
    <source>
        <dbReference type="Proteomes" id="UP000694546"/>
    </source>
</evidence>
<evidence type="ECO:0000256" key="12">
    <source>
        <dbReference type="ARBA" id="ARBA00023180"/>
    </source>
</evidence>
<keyword evidence="14" id="KW-0449">Lipoprotein</keyword>
<dbReference type="EC" id="4.2.1.1" evidence="17"/>
<dbReference type="Pfam" id="PF00194">
    <property type="entry name" value="Carb_anhydrase"/>
    <property type="match status" value="1"/>
</dbReference>
<protein>
    <recommendedName>
        <fullName evidence="17">Carbonic anhydrase</fullName>
        <ecNumber evidence="17">4.2.1.1</ecNumber>
    </recommendedName>
</protein>
<evidence type="ECO:0000256" key="11">
    <source>
        <dbReference type="ARBA" id="ARBA00023157"/>
    </source>
</evidence>
<dbReference type="AlphaFoldDB" id="A0A8C5ARF2"/>
<keyword evidence="11" id="KW-1015">Disulfide bond</keyword>
<dbReference type="PROSITE" id="PS00162">
    <property type="entry name" value="ALPHA_CA_1"/>
    <property type="match status" value="1"/>
</dbReference>
<feature type="domain" description="Alpha-carbonic anhydrase" evidence="18">
    <location>
        <begin position="19"/>
        <end position="280"/>
    </location>
</feature>
<reference evidence="19" key="1">
    <citation type="submission" date="2025-08" db="UniProtKB">
        <authorList>
            <consortium name="Ensembl"/>
        </authorList>
    </citation>
    <scope>IDENTIFICATION</scope>
</reference>
<dbReference type="Gene3D" id="3.10.200.10">
    <property type="entry name" value="Alpha carbonic anhydrase"/>
    <property type="match status" value="1"/>
</dbReference>